<dbReference type="InterPro" id="IPR018691">
    <property type="entry name" value="DUF2188"/>
</dbReference>
<sequence>MRPSDYHVLPNERLGGWDVKRENATRASRHFETQNEAIASARKLSRGAGTELFIHGLDGKILRKDSHGHDPFPPKG</sequence>
<accession>A0ABY8AWW3</accession>
<protein>
    <submittedName>
        <fullName evidence="1">DUF2188 domain-containing protein</fullName>
    </submittedName>
</protein>
<evidence type="ECO:0000313" key="1">
    <source>
        <dbReference type="EMBL" id="WED43647.1"/>
    </source>
</evidence>
<evidence type="ECO:0000313" key="2">
    <source>
        <dbReference type="Proteomes" id="UP001222087"/>
    </source>
</evidence>
<reference evidence="1 2" key="1">
    <citation type="submission" date="2023-02" db="EMBL/GenBank/DDBJ databases">
        <title>Genome Sequence of L. cardiaca H63T.</title>
        <authorList>
            <person name="Lopez A.E."/>
            <person name="Cianciotto N.P."/>
        </authorList>
    </citation>
    <scope>NUCLEOTIDE SEQUENCE [LARGE SCALE GENOMIC DNA]</scope>
    <source>
        <strain evidence="1 2">H63</strain>
    </source>
</reference>
<dbReference type="Pfam" id="PF09954">
    <property type="entry name" value="DUF2188"/>
    <property type="match status" value="1"/>
</dbReference>
<name>A0ABY8AWW3_9GAMM</name>
<keyword evidence="2" id="KW-1185">Reference proteome</keyword>
<dbReference type="EMBL" id="CP119078">
    <property type="protein sequence ID" value="WED43647.1"/>
    <property type="molecule type" value="Genomic_DNA"/>
</dbReference>
<dbReference type="Proteomes" id="UP001222087">
    <property type="component" value="Chromosome"/>
</dbReference>
<organism evidence="1 2">
    <name type="scientific">Legionella cardiaca</name>
    <dbReference type="NCBI Taxonomy" id="1071983"/>
    <lineage>
        <taxon>Bacteria</taxon>
        <taxon>Pseudomonadati</taxon>
        <taxon>Pseudomonadota</taxon>
        <taxon>Gammaproteobacteria</taxon>
        <taxon>Legionellales</taxon>
        <taxon>Legionellaceae</taxon>
        <taxon>Legionella</taxon>
    </lineage>
</organism>
<dbReference type="RefSeq" id="WP_275089458.1">
    <property type="nucleotide sequence ID" value="NZ_CP119078.1"/>
</dbReference>
<proteinExistence type="predicted"/>
<gene>
    <name evidence="1" type="ORF">PXX05_02400</name>
</gene>